<protein>
    <recommendedName>
        <fullName evidence="1">Bbp19-like phage domain-containing protein</fullName>
    </recommendedName>
</protein>
<dbReference type="InterPro" id="IPR057447">
    <property type="entry name" value="Bbp19-like_phage"/>
</dbReference>
<proteinExistence type="predicted"/>
<sequence>MIEGILFTSRAAVDKADLRAAYRGVFASPAGRLVLADITTSLKRAPLPGQSAEERAFHDGERALALRIVRTLTTTEEDHG</sequence>
<evidence type="ECO:0000313" key="2">
    <source>
        <dbReference type="EMBL" id="SBV99089.1"/>
    </source>
</evidence>
<accession>A0A212JI10</accession>
<organism evidence="2">
    <name type="scientific">uncultured delta proteobacterium</name>
    <dbReference type="NCBI Taxonomy" id="34034"/>
    <lineage>
        <taxon>Bacteria</taxon>
        <taxon>Deltaproteobacteria</taxon>
        <taxon>environmental samples</taxon>
    </lineage>
</organism>
<feature type="domain" description="Bbp19-like phage" evidence="1">
    <location>
        <begin position="22"/>
        <end position="77"/>
    </location>
</feature>
<reference evidence="2" key="1">
    <citation type="submission" date="2016-04" db="EMBL/GenBank/DDBJ databases">
        <authorList>
            <person name="Evans L.H."/>
            <person name="Alamgir A."/>
            <person name="Owens N."/>
            <person name="Weber N.D."/>
            <person name="Virtaneva K."/>
            <person name="Barbian K."/>
            <person name="Babar A."/>
            <person name="Rosenke K."/>
        </authorList>
    </citation>
    <scope>NUCLEOTIDE SEQUENCE</scope>
    <source>
        <strain evidence="2">86</strain>
    </source>
</reference>
<dbReference type="AlphaFoldDB" id="A0A212JI10"/>
<name>A0A212JI10_9DELT</name>
<gene>
    <name evidence="2" type="ORF">KL86DPRO_11510</name>
</gene>
<dbReference type="EMBL" id="FLUQ01000001">
    <property type="protein sequence ID" value="SBV99089.1"/>
    <property type="molecule type" value="Genomic_DNA"/>
</dbReference>
<evidence type="ECO:0000259" key="1">
    <source>
        <dbReference type="Pfam" id="PF25181"/>
    </source>
</evidence>
<dbReference type="Pfam" id="PF25181">
    <property type="entry name" value="Phage_Bbp19"/>
    <property type="match status" value="1"/>
</dbReference>